<accession>A0ABN2BSY7</accession>
<dbReference type="Proteomes" id="UP001500842">
    <property type="component" value="Unassembled WGS sequence"/>
</dbReference>
<evidence type="ECO:0000256" key="1">
    <source>
        <dbReference type="SAM" id="MobiDB-lite"/>
    </source>
</evidence>
<dbReference type="EMBL" id="BAAAOR010000047">
    <property type="protein sequence ID" value="GAA1547059.1"/>
    <property type="molecule type" value="Genomic_DNA"/>
</dbReference>
<name>A0ABN2BSY7_9ACTN</name>
<evidence type="ECO:0000313" key="3">
    <source>
        <dbReference type="Proteomes" id="UP001500842"/>
    </source>
</evidence>
<evidence type="ECO:0000313" key="2">
    <source>
        <dbReference type="EMBL" id="GAA1547059.1"/>
    </source>
</evidence>
<gene>
    <name evidence="2" type="ORF">GCM10009788_56500</name>
</gene>
<comment type="caution">
    <text evidence="2">The sequence shown here is derived from an EMBL/GenBank/DDBJ whole genome shotgun (WGS) entry which is preliminary data.</text>
</comment>
<protein>
    <submittedName>
        <fullName evidence="2">Uncharacterized protein</fullName>
    </submittedName>
</protein>
<sequence>MRGIFFDEDDARAAALVLVRGGFAAEVVRERLAGEDDDEDHPWAVVTDAPEIQLEMLVETYDGWLDHDDEDPDASTGPPTKAGFALPLPDQPKRIKRPE</sequence>
<keyword evidence="3" id="KW-1185">Reference proteome</keyword>
<organism evidence="2 3">
    <name type="scientific">Nocardioides humi</name>
    <dbReference type="NCBI Taxonomy" id="449461"/>
    <lineage>
        <taxon>Bacteria</taxon>
        <taxon>Bacillati</taxon>
        <taxon>Actinomycetota</taxon>
        <taxon>Actinomycetes</taxon>
        <taxon>Propionibacteriales</taxon>
        <taxon>Nocardioidaceae</taxon>
        <taxon>Nocardioides</taxon>
    </lineage>
</organism>
<proteinExistence type="predicted"/>
<reference evidence="2 3" key="1">
    <citation type="journal article" date="2019" name="Int. J. Syst. Evol. Microbiol.">
        <title>The Global Catalogue of Microorganisms (GCM) 10K type strain sequencing project: providing services to taxonomists for standard genome sequencing and annotation.</title>
        <authorList>
            <consortium name="The Broad Institute Genomics Platform"/>
            <consortium name="The Broad Institute Genome Sequencing Center for Infectious Disease"/>
            <person name="Wu L."/>
            <person name="Ma J."/>
        </authorList>
    </citation>
    <scope>NUCLEOTIDE SEQUENCE [LARGE SCALE GENOMIC DNA]</scope>
    <source>
        <strain evidence="2 3">JCM 14942</strain>
    </source>
</reference>
<dbReference type="RefSeq" id="WP_141003764.1">
    <property type="nucleotide sequence ID" value="NZ_BAAAOR010000047.1"/>
</dbReference>
<feature type="region of interest" description="Disordered" evidence="1">
    <location>
        <begin position="64"/>
        <end position="99"/>
    </location>
</feature>